<proteinExistence type="predicted"/>
<sequence length="199" mass="22506">MPTHRLDGYVKGQKDTKHLHVGKEDEEKRTVPTKSNVESTEPSLTDTTVDKSSPKNASESFQLGEYSITTSRRTGKETIGNAVESKPKKQEDIDKSFSAEKSVKKKEIKEDVASKTEQDKEKTPSPVKKIKIEGIKSVILKKVTVKKLKKIFRKNKKETEPEDKKKEPLKKTVQKTINKVSKNGTTFTISHRLSTIQKI</sequence>
<gene>
    <name evidence="2" type="ORF">S12H4_32807</name>
</gene>
<feature type="compositionally biased region" description="Polar residues" evidence="1">
    <location>
        <begin position="32"/>
        <end position="47"/>
    </location>
</feature>
<feature type="region of interest" description="Disordered" evidence="1">
    <location>
        <begin position="152"/>
        <end position="171"/>
    </location>
</feature>
<feature type="compositionally biased region" description="Basic and acidic residues" evidence="1">
    <location>
        <begin position="157"/>
        <end position="170"/>
    </location>
</feature>
<feature type="region of interest" description="Disordered" evidence="1">
    <location>
        <begin position="1"/>
        <end position="126"/>
    </location>
</feature>
<accession>X1TPM5</accession>
<comment type="caution">
    <text evidence="2">The sequence shown here is derived from an EMBL/GenBank/DDBJ whole genome shotgun (WGS) entry which is preliminary data.</text>
</comment>
<feature type="compositionally biased region" description="Polar residues" evidence="1">
    <location>
        <begin position="54"/>
        <end position="72"/>
    </location>
</feature>
<dbReference type="AlphaFoldDB" id="X1TPM5"/>
<name>X1TPM5_9ZZZZ</name>
<evidence type="ECO:0000313" key="2">
    <source>
        <dbReference type="EMBL" id="GAI93331.1"/>
    </source>
</evidence>
<feature type="compositionally biased region" description="Basic and acidic residues" evidence="1">
    <location>
        <begin position="85"/>
        <end position="123"/>
    </location>
</feature>
<feature type="non-terminal residue" evidence="2">
    <location>
        <position position="199"/>
    </location>
</feature>
<evidence type="ECO:0000256" key="1">
    <source>
        <dbReference type="SAM" id="MobiDB-lite"/>
    </source>
</evidence>
<dbReference type="EMBL" id="BARW01019266">
    <property type="protein sequence ID" value="GAI93331.1"/>
    <property type="molecule type" value="Genomic_DNA"/>
</dbReference>
<protein>
    <submittedName>
        <fullName evidence="2">Uncharacterized protein</fullName>
    </submittedName>
</protein>
<feature type="compositionally biased region" description="Basic and acidic residues" evidence="1">
    <location>
        <begin position="1"/>
        <end position="30"/>
    </location>
</feature>
<organism evidence="2">
    <name type="scientific">marine sediment metagenome</name>
    <dbReference type="NCBI Taxonomy" id="412755"/>
    <lineage>
        <taxon>unclassified sequences</taxon>
        <taxon>metagenomes</taxon>
        <taxon>ecological metagenomes</taxon>
    </lineage>
</organism>
<reference evidence="2" key="1">
    <citation type="journal article" date="2014" name="Front. Microbiol.">
        <title>High frequency of phylogenetically diverse reductive dehalogenase-homologous genes in deep subseafloor sedimentary metagenomes.</title>
        <authorList>
            <person name="Kawai M."/>
            <person name="Futagami T."/>
            <person name="Toyoda A."/>
            <person name="Takaki Y."/>
            <person name="Nishi S."/>
            <person name="Hori S."/>
            <person name="Arai W."/>
            <person name="Tsubouchi T."/>
            <person name="Morono Y."/>
            <person name="Uchiyama I."/>
            <person name="Ito T."/>
            <person name="Fujiyama A."/>
            <person name="Inagaki F."/>
            <person name="Takami H."/>
        </authorList>
    </citation>
    <scope>NUCLEOTIDE SEQUENCE</scope>
    <source>
        <strain evidence="2">Expedition CK06-06</strain>
    </source>
</reference>